<organism evidence="2 3">
    <name type="scientific">Bremerella volcania</name>
    <dbReference type="NCBI Taxonomy" id="2527984"/>
    <lineage>
        <taxon>Bacteria</taxon>
        <taxon>Pseudomonadati</taxon>
        <taxon>Planctomycetota</taxon>
        <taxon>Planctomycetia</taxon>
        <taxon>Pirellulales</taxon>
        <taxon>Pirellulaceae</taxon>
        <taxon>Bremerella</taxon>
    </lineage>
</organism>
<dbReference type="EMBL" id="CP036289">
    <property type="protein sequence ID" value="QDU76558.1"/>
    <property type="molecule type" value="Genomic_DNA"/>
</dbReference>
<proteinExistence type="predicted"/>
<dbReference type="RefSeq" id="WP_144974749.1">
    <property type="nucleotide sequence ID" value="NZ_CP036289.1"/>
</dbReference>
<evidence type="ECO:0000313" key="2">
    <source>
        <dbReference type="EMBL" id="QDU76558.1"/>
    </source>
</evidence>
<dbReference type="AlphaFoldDB" id="A0A518CBF6"/>
<dbReference type="KEGG" id="bvo:Pan97_36100"/>
<sequence length="132" mass="14435">MINQRKILSLTRHRQRIRREGSAAVISTVLLVVILGIGVIVGTVALRDQIVQEFGDAAVALDNLDQSYSYSIQIDTDGDGTFDAECFAEYEDPDPTLTDPGPNMAPADLMFIPQPFPDQREGVVDNPSGEFP</sequence>
<evidence type="ECO:0000313" key="3">
    <source>
        <dbReference type="Proteomes" id="UP000318626"/>
    </source>
</evidence>
<keyword evidence="1" id="KW-1133">Transmembrane helix</keyword>
<keyword evidence="1" id="KW-0812">Transmembrane</keyword>
<protein>
    <submittedName>
        <fullName evidence="2">Uncharacterized protein</fullName>
    </submittedName>
</protein>
<keyword evidence="3" id="KW-1185">Reference proteome</keyword>
<keyword evidence="1" id="KW-0472">Membrane</keyword>
<reference evidence="3" key="1">
    <citation type="submission" date="2019-02" db="EMBL/GenBank/DDBJ databases">
        <title>Deep-cultivation of Planctomycetes and their phenomic and genomic characterization uncovers novel biology.</title>
        <authorList>
            <person name="Wiegand S."/>
            <person name="Jogler M."/>
            <person name="Boedeker C."/>
            <person name="Pinto D."/>
            <person name="Vollmers J."/>
            <person name="Rivas-Marin E."/>
            <person name="Kohn T."/>
            <person name="Peeters S.H."/>
            <person name="Heuer A."/>
            <person name="Rast P."/>
            <person name="Oberbeckmann S."/>
            <person name="Bunk B."/>
            <person name="Jeske O."/>
            <person name="Meyerdierks A."/>
            <person name="Storesund J.E."/>
            <person name="Kallscheuer N."/>
            <person name="Luecker S."/>
            <person name="Lage O.M."/>
            <person name="Pohl T."/>
            <person name="Merkel B.J."/>
            <person name="Hornburger P."/>
            <person name="Mueller R.-W."/>
            <person name="Bruemmer F."/>
            <person name="Labrenz M."/>
            <person name="Spormann A.M."/>
            <person name="Op den Camp H."/>
            <person name="Overmann J."/>
            <person name="Amann R."/>
            <person name="Jetten M.S.M."/>
            <person name="Mascher T."/>
            <person name="Medema M.H."/>
            <person name="Devos D.P."/>
            <person name="Kaster A.-K."/>
            <person name="Ovreas L."/>
            <person name="Rohde M."/>
            <person name="Galperin M.Y."/>
            <person name="Jogler C."/>
        </authorList>
    </citation>
    <scope>NUCLEOTIDE SEQUENCE [LARGE SCALE GENOMIC DNA]</scope>
    <source>
        <strain evidence="3">Pan97</strain>
    </source>
</reference>
<dbReference type="Proteomes" id="UP000318626">
    <property type="component" value="Chromosome"/>
</dbReference>
<evidence type="ECO:0000256" key="1">
    <source>
        <dbReference type="SAM" id="Phobius"/>
    </source>
</evidence>
<gene>
    <name evidence="2" type="ORF">Pan97_36100</name>
</gene>
<dbReference type="OrthoDB" id="291363at2"/>
<feature type="transmembrane region" description="Helical" evidence="1">
    <location>
        <begin position="21"/>
        <end position="46"/>
    </location>
</feature>
<accession>A0A518CBF6</accession>
<name>A0A518CBF6_9BACT</name>